<dbReference type="SUPFAM" id="SSF53474">
    <property type="entry name" value="alpha/beta-Hydrolases"/>
    <property type="match status" value="1"/>
</dbReference>
<gene>
    <name evidence="5" type="ORF">UFOPK2602_01689</name>
    <name evidence="6" type="ORF">UFOPK2806_01430</name>
    <name evidence="7" type="ORF">UFOPK3417_00128</name>
    <name evidence="8" type="ORF">UFOPK4306_00815</name>
</gene>
<evidence type="ECO:0000313" key="7">
    <source>
        <dbReference type="EMBL" id="CAB4859207.1"/>
    </source>
</evidence>
<organism evidence="7">
    <name type="scientific">freshwater metagenome</name>
    <dbReference type="NCBI Taxonomy" id="449393"/>
    <lineage>
        <taxon>unclassified sequences</taxon>
        <taxon>metagenomes</taxon>
        <taxon>ecological metagenomes</taxon>
    </lineage>
</organism>
<keyword evidence="2" id="KW-0058">Aromatic hydrocarbons catabolism</keyword>
<dbReference type="InterPro" id="IPR029058">
    <property type="entry name" value="AB_hydrolase_fold"/>
</dbReference>
<comment type="similarity">
    <text evidence="1">Belongs to the peptidase S33 family.</text>
</comment>
<accession>A0A6J7CLI8</accession>
<evidence type="ECO:0000259" key="4">
    <source>
        <dbReference type="Pfam" id="PF06441"/>
    </source>
</evidence>
<reference evidence="7" key="1">
    <citation type="submission" date="2020-05" db="EMBL/GenBank/DDBJ databases">
        <authorList>
            <person name="Chiriac C."/>
            <person name="Salcher M."/>
            <person name="Ghai R."/>
            <person name="Kavagutti S V."/>
        </authorList>
    </citation>
    <scope>NUCLEOTIDE SEQUENCE</scope>
</reference>
<dbReference type="GO" id="GO:0097176">
    <property type="term" value="P:epoxide metabolic process"/>
    <property type="evidence" value="ECO:0007669"/>
    <property type="project" value="TreeGrafter"/>
</dbReference>
<dbReference type="AlphaFoldDB" id="A0A6J7CLI8"/>
<dbReference type="GO" id="GO:0004301">
    <property type="term" value="F:epoxide hydrolase activity"/>
    <property type="evidence" value="ECO:0007669"/>
    <property type="project" value="TreeGrafter"/>
</dbReference>
<dbReference type="PIRSF" id="PIRSF001112">
    <property type="entry name" value="Epoxide_hydrolase"/>
    <property type="match status" value="1"/>
</dbReference>
<dbReference type="PANTHER" id="PTHR21661:SF35">
    <property type="entry name" value="EPOXIDE HYDROLASE"/>
    <property type="match status" value="1"/>
</dbReference>
<dbReference type="Gene3D" id="3.40.50.1820">
    <property type="entry name" value="alpha/beta hydrolase"/>
    <property type="match status" value="1"/>
</dbReference>
<keyword evidence="3" id="KW-0378">Hydrolase</keyword>
<dbReference type="InterPro" id="IPR010497">
    <property type="entry name" value="Epoxide_hydro_N"/>
</dbReference>
<evidence type="ECO:0000256" key="3">
    <source>
        <dbReference type="ARBA" id="ARBA00022801"/>
    </source>
</evidence>
<dbReference type="EMBL" id="CAEZXX010000131">
    <property type="protein sequence ID" value="CAB4720321.1"/>
    <property type="molecule type" value="Genomic_DNA"/>
</dbReference>
<feature type="domain" description="Epoxide hydrolase N-terminal" evidence="4">
    <location>
        <begin position="5"/>
        <end position="115"/>
    </location>
</feature>
<evidence type="ECO:0000256" key="1">
    <source>
        <dbReference type="ARBA" id="ARBA00010088"/>
    </source>
</evidence>
<sequence length="385" mass="43176">MSEAITPFQINVPEADLADLRARLQHARLPEAETVSDWSQGVPVAYVRELLDYWRTSYDWRRGEALLNGFPQFRTPLDGPDGTPLDIHFLHVRSPEPNALPLVMTHGWPGSVLEFHKVIGPLTDPRAHGGNPADAFHVVAPALPGYGFSGKPTTTGWGVQHTAKAWGQLMRRLGYPRYGAQGGDWGAITTTWIGRVDPEGCLGLHINMPIALPSAEDMADLSLREMDGLAAMKFYNEHDSGYSKQQSTRPQTLGYALVDSPVGQMAWIVEKFFQWTDCDGHPENILTKDELLDNVMLYWLTAAGASSARLYWESFASSASRDPVTVPSGMSIFPKEIFRPSRRWAERIYTDIRHWNELDKGGHFAAFEQPEQFVNEVRTFFGHVR</sequence>
<protein>
    <submittedName>
        <fullName evidence="7">Unannotated protein</fullName>
    </submittedName>
</protein>
<evidence type="ECO:0000313" key="5">
    <source>
        <dbReference type="EMBL" id="CAB4720321.1"/>
    </source>
</evidence>
<name>A0A6J7CLI8_9ZZZZ</name>
<dbReference type="PRINTS" id="PR00412">
    <property type="entry name" value="EPOXHYDRLASE"/>
</dbReference>
<dbReference type="EMBL" id="CAFBLR010000005">
    <property type="protein sequence ID" value="CAB4859207.1"/>
    <property type="molecule type" value="Genomic_DNA"/>
</dbReference>
<dbReference type="InterPro" id="IPR000639">
    <property type="entry name" value="Epox_hydrolase-like"/>
</dbReference>
<dbReference type="EMBL" id="CAEZYY010000018">
    <property type="protein sequence ID" value="CAB4757643.1"/>
    <property type="molecule type" value="Genomic_DNA"/>
</dbReference>
<dbReference type="InterPro" id="IPR016292">
    <property type="entry name" value="Epoxide_hydrolase"/>
</dbReference>
<dbReference type="PANTHER" id="PTHR21661">
    <property type="entry name" value="EPOXIDE HYDROLASE 1-RELATED"/>
    <property type="match status" value="1"/>
</dbReference>
<proteinExistence type="inferred from homology"/>
<evidence type="ECO:0000313" key="8">
    <source>
        <dbReference type="EMBL" id="CAB5058798.1"/>
    </source>
</evidence>
<evidence type="ECO:0000256" key="2">
    <source>
        <dbReference type="ARBA" id="ARBA00022797"/>
    </source>
</evidence>
<evidence type="ECO:0000313" key="6">
    <source>
        <dbReference type="EMBL" id="CAB4757643.1"/>
    </source>
</evidence>
<dbReference type="EMBL" id="CAFBQP010000024">
    <property type="protein sequence ID" value="CAB5058798.1"/>
    <property type="molecule type" value="Genomic_DNA"/>
</dbReference>
<dbReference type="Pfam" id="PF06441">
    <property type="entry name" value="EHN"/>
    <property type="match status" value="1"/>
</dbReference>